<gene>
    <name evidence="2" type="ORF">CIHG_02387</name>
</gene>
<dbReference type="EMBL" id="DS016985">
    <property type="protein sequence ID" value="KMU84603.1"/>
    <property type="molecule type" value="Genomic_DNA"/>
</dbReference>
<protein>
    <submittedName>
        <fullName evidence="2">Uncharacterized protein</fullName>
    </submittedName>
</protein>
<proteinExistence type="predicted"/>
<feature type="chain" id="PRO_5005310173" evidence="1">
    <location>
        <begin position="28"/>
        <end position="124"/>
    </location>
</feature>
<sequence length="124" mass="13913">MAFTKTATGLILMLRILLLHRVAFLLTEYSVLQREMYHLHCTSTFRKMVFMGSTLENNNLVQLAVPPKNSFNLFSQLLAQIPHVQWVCERTLDALHLAFHSLDICIPNASGKAADGGFVVADPE</sequence>
<keyword evidence="1" id="KW-0732">Signal</keyword>
<evidence type="ECO:0000313" key="3">
    <source>
        <dbReference type="Proteomes" id="UP000054563"/>
    </source>
</evidence>
<accession>A0A0J8UBU0</accession>
<feature type="signal peptide" evidence="1">
    <location>
        <begin position="1"/>
        <end position="27"/>
    </location>
</feature>
<dbReference type="Proteomes" id="UP000054563">
    <property type="component" value="Unassembled WGS sequence"/>
</dbReference>
<evidence type="ECO:0000313" key="2">
    <source>
        <dbReference type="EMBL" id="KMU84603.1"/>
    </source>
</evidence>
<dbReference type="AlphaFoldDB" id="A0A0J8UBU0"/>
<name>A0A0J8UBU0_COCIT</name>
<dbReference type="VEuPathDB" id="FungiDB:CIHG_02387"/>
<evidence type="ECO:0000256" key="1">
    <source>
        <dbReference type="SAM" id="SignalP"/>
    </source>
</evidence>
<organism evidence="2 3">
    <name type="scientific">Coccidioides immitis H538.4</name>
    <dbReference type="NCBI Taxonomy" id="396776"/>
    <lineage>
        <taxon>Eukaryota</taxon>
        <taxon>Fungi</taxon>
        <taxon>Dikarya</taxon>
        <taxon>Ascomycota</taxon>
        <taxon>Pezizomycotina</taxon>
        <taxon>Eurotiomycetes</taxon>
        <taxon>Eurotiomycetidae</taxon>
        <taxon>Onygenales</taxon>
        <taxon>Onygenaceae</taxon>
        <taxon>Coccidioides</taxon>
    </lineage>
</organism>
<reference evidence="3" key="1">
    <citation type="journal article" date="2010" name="Genome Res.">
        <title>Population genomic sequencing of Coccidioides fungi reveals recent hybridization and transposon control.</title>
        <authorList>
            <person name="Neafsey D.E."/>
            <person name="Barker B.M."/>
            <person name="Sharpton T.J."/>
            <person name="Stajich J.E."/>
            <person name="Park D.J."/>
            <person name="Whiston E."/>
            <person name="Hung C.-Y."/>
            <person name="McMahan C."/>
            <person name="White J."/>
            <person name="Sykes S."/>
            <person name="Heiman D."/>
            <person name="Young S."/>
            <person name="Zeng Q."/>
            <person name="Abouelleil A."/>
            <person name="Aftuck L."/>
            <person name="Bessette D."/>
            <person name="Brown A."/>
            <person name="FitzGerald M."/>
            <person name="Lui A."/>
            <person name="Macdonald J.P."/>
            <person name="Priest M."/>
            <person name="Orbach M.J."/>
            <person name="Galgiani J.N."/>
            <person name="Kirkland T.N."/>
            <person name="Cole G.T."/>
            <person name="Birren B.W."/>
            <person name="Henn M.R."/>
            <person name="Taylor J.W."/>
            <person name="Rounsley S.D."/>
        </authorList>
    </citation>
    <scope>NUCLEOTIDE SEQUENCE [LARGE SCALE GENOMIC DNA]</scope>
    <source>
        <strain evidence="3">H538.4</strain>
    </source>
</reference>